<evidence type="ECO:0000313" key="3">
    <source>
        <dbReference type="Proteomes" id="UP000216311"/>
    </source>
</evidence>
<dbReference type="OrthoDB" id="9785847at2"/>
<dbReference type="EMBL" id="NMVQ01000044">
    <property type="protein sequence ID" value="OYO18446.1"/>
    <property type="molecule type" value="Genomic_DNA"/>
</dbReference>
<dbReference type="GO" id="GO:0016787">
    <property type="term" value="F:hydrolase activity"/>
    <property type="evidence" value="ECO:0007669"/>
    <property type="project" value="UniProtKB-KW"/>
</dbReference>
<sequence length="252" mass="26965">MLAALPEGTPRRQVLLLHGIGGNAHSCEAAADLLSARGVAAYSWDAPGYGESADPSGETDLVVQVVQTLDQLGLDRVDLFGTSWGGVIAAQVAHRHSRRLRSLILADSTRGLAVNPEKAQAMRERVSLLDRLGSDAFAASRAPRLVSPQAGADIRERVRAEMTRVRPVGNTMAAEFMADADNTDLLRQLELPTLVVVGADDVVTGVPESELLAELVPGARFEVLPDAGHSAVTERPEAMVAVMTRFWEEIDD</sequence>
<keyword evidence="2" id="KW-0378">Hydrolase</keyword>
<feature type="domain" description="AB hydrolase-1" evidence="1">
    <location>
        <begin position="14"/>
        <end position="235"/>
    </location>
</feature>
<dbReference type="InterPro" id="IPR029058">
    <property type="entry name" value="AB_hydrolase_fold"/>
</dbReference>
<dbReference type="InterPro" id="IPR050266">
    <property type="entry name" value="AB_hydrolase_sf"/>
</dbReference>
<dbReference type="PANTHER" id="PTHR43798">
    <property type="entry name" value="MONOACYLGLYCEROL LIPASE"/>
    <property type="match status" value="1"/>
</dbReference>
<evidence type="ECO:0000313" key="2">
    <source>
        <dbReference type="EMBL" id="OYO18446.1"/>
    </source>
</evidence>
<dbReference type="AlphaFoldDB" id="A0A255GUI1"/>
<dbReference type="InterPro" id="IPR000073">
    <property type="entry name" value="AB_hydrolase_1"/>
</dbReference>
<reference evidence="2 3" key="1">
    <citation type="submission" date="2017-07" db="EMBL/GenBank/DDBJ databases">
        <title>Draft whole genome sequences of clinical Proprionibacteriaceae strains.</title>
        <authorList>
            <person name="Bernier A.-M."/>
            <person name="Bernard K."/>
            <person name="Domingo M.-C."/>
        </authorList>
    </citation>
    <scope>NUCLEOTIDE SEQUENCE [LARGE SCALE GENOMIC DNA]</scope>
    <source>
        <strain evidence="2 3">NML 130396</strain>
    </source>
</reference>
<protein>
    <submittedName>
        <fullName evidence="2">Alpha/beta hydrolase</fullName>
    </submittedName>
</protein>
<dbReference type="PRINTS" id="PR00111">
    <property type="entry name" value="ABHYDROLASE"/>
</dbReference>
<dbReference type="SUPFAM" id="SSF53474">
    <property type="entry name" value="alpha/beta-Hydrolases"/>
    <property type="match status" value="1"/>
</dbReference>
<dbReference type="Gene3D" id="3.40.50.1820">
    <property type="entry name" value="alpha/beta hydrolase"/>
    <property type="match status" value="1"/>
</dbReference>
<dbReference type="Pfam" id="PF00561">
    <property type="entry name" value="Abhydrolase_1"/>
    <property type="match status" value="1"/>
</dbReference>
<gene>
    <name evidence="2" type="ORF">CGZ93_15185</name>
</gene>
<dbReference type="GO" id="GO:0016020">
    <property type="term" value="C:membrane"/>
    <property type="evidence" value="ECO:0007669"/>
    <property type="project" value="TreeGrafter"/>
</dbReference>
<organism evidence="2 3">
    <name type="scientific">Enemella dayhoffiae</name>
    <dbReference type="NCBI Taxonomy" id="2016507"/>
    <lineage>
        <taxon>Bacteria</taxon>
        <taxon>Bacillati</taxon>
        <taxon>Actinomycetota</taxon>
        <taxon>Actinomycetes</taxon>
        <taxon>Propionibacteriales</taxon>
        <taxon>Propionibacteriaceae</taxon>
        <taxon>Enemella</taxon>
    </lineage>
</organism>
<name>A0A255GUI1_9ACTN</name>
<dbReference type="PANTHER" id="PTHR43798:SF33">
    <property type="entry name" value="HYDROLASE, PUTATIVE (AFU_ORTHOLOGUE AFUA_2G14860)-RELATED"/>
    <property type="match status" value="1"/>
</dbReference>
<keyword evidence="3" id="KW-1185">Reference proteome</keyword>
<accession>A0A255GUI1</accession>
<proteinExistence type="predicted"/>
<evidence type="ECO:0000259" key="1">
    <source>
        <dbReference type="Pfam" id="PF00561"/>
    </source>
</evidence>
<dbReference type="Proteomes" id="UP000216311">
    <property type="component" value="Unassembled WGS sequence"/>
</dbReference>
<comment type="caution">
    <text evidence="2">The sequence shown here is derived from an EMBL/GenBank/DDBJ whole genome shotgun (WGS) entry which is preliminary data.</text>
</comment>